<name>A0A1X7UJC6_AMPQE</name>
<keyword evidence="4 6" id="KW-1133">Transmembrane helix</keyword>
<dbReference type="InParanoid" id="A0A1X7UJC6"/>
<dbReference type="InterPro" id="IPR007593">
    <property type="entry name" value="CD225/Dispanin_fam"/>
</dbReference>
<evidence type="ECO:0000256" key="3">
    <source>
        <dbReference type="ARBA" id="ARBA00022692"/>
    </source>
</evidence>
<evidence type="ECO:0000256" key="1">
    <source>
        <dbReference type="ARBA" id="ARBA00004370"/>
    </source>
</evidence>
<evidence type="ECO:0000313" key="7">
    <source>
        <dbReference type="EnsemblMetazoa" id="Aqu2.1.28075_001"/>
    </source>
</evidence>
<comment type="similarity">
    <text evidence="2">Belongs to the CD225/Dispanin family.</text>
</comment>
<dbReference type="OrthoDB" id="5989802at2759"/>
<comment type="subcellular location">
    <subcellularLocation>
        <location evidence="1">Membrane</location>
    </subcellularLocation>
</comment>
<dbReference type="PANTHER" id="PTHR14948">
    <property type="entry name" value="NG5"/>
    <property type="match status" value="1"/>
</dbReference>
<protein>
    <submittedName>
        <fullName evidence="7">Uncharacterized protein</fullName>
    </submittedName>
</protein>
<keyword evidence="5 6" id="KW-0472">Membrane</keyword>
<dbReference type="EnsemblMetazoa" id="Aqu2.1.28075_001">
    <property type="protein sequence ID" value="Aqu2.1.28075_001"/>
    <property type="gene ID" value="Aqu2.1.28075"/>
</dbReference>
<reference evidence="7" key="1">
    <citation type="submission" date="2017-05" db="UniProtKB">
        <authorList>
            <consortium name="EnsemblMetazoa"/>
        </authorList>
    </citation>
    <scope>IDENTIFICATION</scope>
</reference>
<keyword evidence="3 6" id="KW-0812">Transmembrane</keyword>
<evidence type="ECO:0000256" key="4">
    <source>
        <dbReference type="ARBA" id="ARBA00022989"/>
    </source>
</evidence>
<proteinExistence type="inferred from homology"/>
<dbReference type="PANTHER" id="PTHR14948:SF25">
    <property type="entry name" value="DUF4190 DOMAIN-CONTAINING PROTEIN"/>
    <property type="match status" value="1"/>
</dbReference>
<feature type="transmembrane region" description="Helical" evidence="6">
    <location>
        <begin position="113"/>
        <end position="139"/>
    </location>
</feature>
<evidence type="ECO:0000256" key="6">
    <source>
        <dbReference type="SAM" id="Phobius"/>
    </source>
</evidence>
<dbReference type="InterPro" id="IPR051423">
    <property type="entry name" value="CD225/Dispanin"/>
</dbReference>
<dbReference type="GO" id="GO:0016020">
    <property type="term" value="C:membrane"/>
    <property type="evidence" value="ECO:0007669"/>
    <property type="project" value="UniProtKB-SubCell"/>
</dbReference>
<evidence type="ECO:0000256" key="2">
    <source>
        <dbReference type="ARBA" id="ARBA00006843"/>
    </source>
</evidence>
<evidence type="ECO:0000256" key="5">
    <source>
        <dbReference type="ARBA" id="ARBA00023136"/>
    </source>
</evidence>
<sequence>APPIHWLCNVLFLYKLVSYRKKIEMSSTQETKGDQQVLLHQNDSGLYYSQQKTINNVGYMIPPSSYFWLSIFSMTFCFMPVAVMALIKSVEARTHLKHGYFEEARSASRKAKIFNLISIVIGLTIHGISVIFIVIYFTVIGKHN</sequence>
<organism evidence="7">
    <name type="scientific">Amphimedon queenslandica</name>
    <name type="common">Sponge</name>
    <dbReference type="NCBI Taxonomy" id="400682"/>
    <lineage>
        <taxon>Eukaryota</taxon>
        <taxon>Metazoa</taxon>
        <taxon>Porifera</taxon>
        <taxon>Demospongiae</taxon>
        <taxon>Heteroscleromorpha</taxon>
        <taxon>Haplosclerida</taxon>
        <taxon>Niphatidae</taxon>
        <taxon>Amphimedon</taxon>
    </lineage>
</organism>
<dbReference type="AlphaFoldDB" id="A0A1X7UJC6"/>
<feature type="transmembrane region" description="Helical" evidence="6">
    <location>
        <begin position="66"/>
        <end position="87"/>
    </location>
</feature>
<dbReference type="Pfam" id="PF04505">
    <property type="entry name" value="CD225"/>
    <property type="match status" value="1"/>
</dbReference>
<accession>A0A1X7UJC6</accession>